<dbReference type="EMBL" id="JWZT01004474">
    <property type="protein sequence ID" value="KII64043.1"/>
    <property type="molecule type" value="Genomic_DNA"/>
</dbReference>
<evidence type="ECO:0000313" key="2">
    <source>
        <dbReference type="EMBL" id="KII64043.1"/>
    </source>
</evidence>
<reference evidence="2 3" key="1">
    <citation type="journal article" date="2014" name="Genome Biol. Evol.">
        <title>The genome of the myxosporean Thelohanellus kitauei shows adaptations to nutrient acquisition within its fish host.</title>
        <authorList>
            <person name="Yang Y."/>
            <person name="Xiong J."/>
            <person name="Zhou Z."/>
            <person name="Huo F."/>
            <person name="Miao W."/>
            <person name="Ran C."/>
            <person name="Liu Y."/>
            <person name="Zhang J."/>
            <person name="Feng J."/>
            <person name="Wang M."/>
            <person name="Wang M."/>
            <person name="Wang L."/>
            <person name="Yao B."/>
        </authorList>
    </citation>
    <scope>NUCLEOTIDE SEQUENCE [LARGE SCALE GENOMIC DNA]</scope>
    <source>
        <strain evidence="2">Wuqing</strain>
    </source>
</reference>
<feature type="signal peptide" evidence="1">
    <location>
        <begin position="1"/>
        <end position="18"/>
    </location>
</feature>
<name>A0A0C2J4Q6_THEKT</name>
<accession>A0A0C2J4Q6</accession>
<keyword evidence="3" id="KW-1185">Reference proteome</keyword>
<proteinExistence type="predicted"/>
<comment type="caution">
    <text evidence="2">The sequence shown here is derived from an EMBL/GenBank/DDBJ whole genome shotgun (WGS) entry which is preliminary data.</text>
</comment>
<keyword evidence="1" id="KW-0732">Signal</keyword>
<protein>
    <submittedName>
        <fullName evidence="2">Uncharacterized protein</fullName>
    </submittedName>
</protein>
<dbReference type="Proteomes" id="UP000031668">
    <property type="component" value="Unassembled WGS sequence"/>
</dbReference>
<organism evidence="2 3">
    <name type="scientific">Thelohanellus kitauei</name>
    <name type="common">Myxosporean</name>
    <dbReference type="NCBI Taxonomy" id="669202"/>
    <lineage>
        <taxon>Eukaryota</taxon>
        <taxon>Metazoa</taxon>
        <taxon>Cnidaria</taxon>
        <taxon>Myxozoa</taxon>
        <taxon>Myxosporea</taxon>
        <taxon>Bivalvulida</taxon>
        <taxon>Platysporina</taxon>
        <taxon>Myxobolidae</taxon>
        <taxon>Thelohanellus</taxon>
    </lineage>
</organism>
<gene>
    <name evidence="2" type="ORF">RF11_14670</name>
</gene>
<sequence length="170" mass="18861">MMFYIVCIIALIPKQLLAEFSGDFFNTCYKASSSSILMFDLKYSDKVNFKPPKLTMSVYAASYITSTKAVVREVEETYIVEAGVTGCIPLLVKVPRYSDDAGHHSFSFHTFRFGTFIVENFAINADSDGTGTIIGTEERASMNVIVRADNEVIQYVMKGITNTKCVQPGC</sequence>
<evidence type="ECO:0000256" key="1">
    <source>
        <dbReference type="SAM" id="SignalP"/>
    </source>
</evidence>
<feature type="chain" id="PRO_5002150852" evidence="1">
    <location>
        <begin position="19"/>
        <end position="170"/>
    </location>
</feature>
<dbReference type="AlphaFoldDB" id="A0A0C2J4Q6"/>
<evidence type="ECO:0000313" key="3">
    <source>
        <dbReference type="Proteomes" id="UP000031668"/>
    </source>
</evidence>